<name>A0A843V976_COLES</name>
<dbReference type="Pfam" id="PF01428">
    <property type="entry name" value="zf-AN1"/>
    <property type="match status" value="1"/>
</dbReference>
<dbReference type="GO" id="GO:0004842">
    <property type="term" value="F:ubiquitin-protein transferase activity"/>
    <property type="evidence" value="ECO:0007669"/>
    <property type="project" value="TreeGrafter"/>
</dbReference>
<dbReference type="InterPro" id="IPR000058">
    <property type="entry name" value="Znf_AN1"/>
</dbReference>
<dbReference type="InterPro" id="IPR050652">
    <property type="entry name" value="AN1_A20_ZnFinger"/>
</dbReference>
<evidence type="ECO:0000259" key="8">
    <source>
        <dbReference type="PROSITE" id="PS51039"/>
    </source>
</evidence>
<evidence type="ECO:0000256" key="2">
    <source>
        <dbReference type="ARBA" id="ARBA00022723"/>
    </source>
</evidence>
<evidence type="ECO:0000256" key="6">
    <source>
        <dbReference type="PROSITE-ProRule" id="PRU00449"/>
    </source>
</evidence>
<dbReference type="PANTHER" id="PTHR10634:SF22">
    <property type="entry name" value="ZINC FINGER A20 AND AN1 DOMAIN-CONTAINING STRESS-ASSOCIATED PROTEIN 5"/>
    <property type="match status" value="1"/>
</dbReference>
<dbReference type="PROSITE" id="PS51039">
    <property type="entry name" value="ZF_AN1"/>
    <property type="match status" value="1"/>
</dbReference>
<sequence length="154" mass="16597">MAREKSCNLDKEEAEILKPSSSSSSSSPTPPAVPPATSPASLFHKPPQELPIQRPERPETSAAVPGVATPSGPEEKKPSHKEGESETLGRSANRCSSCHRRVGLTGFRCRCGDLFCALHRYSDTHDCSFDYKAAGREAISKANPLIRAAKIIKI</sequence>
<gene>
    <name evidence="9" type="ORF">Taro_027636</name>
</gene>
<feature type="domain" description="AN1-type" evidence="8">
    <location>
        <begin position="89"/>
        <end position="135"/>
    </location>
</feature>
<dbReference type="AlphaFoldDB" id="A0A843V976"/>
<dbReference type="FunFam" id="4.10.1110.10:FF:000001">
    <property type="entry name" value="Zinc finger AN1-type containing 6"/>
    <property type="match status" value="1"/>
</dbReference>
<dbReference type="GO" id="GO:0008270">
    <property type="term" value="F:zinc ion binding"/>
    <property type="evidence" value="ECO:0007669"/>
    <property type="project" value="UniProtKB-KW"/>
</dbReference>
<evidence type="ECO:0000256" key="4">
    <source>
        <dbReference type="ARBA" id="ARBA00022833"/>
    </source>
</evidence>
<feature type="compositionally biased region" description="Basic and acidic residues" evidence="7">
    <location>
        <begin position="1"/>
        <end position="16"/>
    </location>
</feature>
<organism evidence="9 10">
    <name type="scientific">Colocasia esculenta</name>
    <name type="common">Wild taro</name>
    <name type="synonym">Arum esculentum</name>
    <dbReference type="NCBI Taxonomy" id="4460"/>
    <lineage>
        <taxon>Eukaryota</taxon>
        <taxon>Viridiplantae</taxon>
        <taxon>Streptophyta</taxon>
        <taxon>Embryophyta</taxon>
        <taxon>Tracheophyta</taxon>
        <taxon>Spermatophyta</taxon>
        <taxon>Magnoliopsida</taxon>
        <taxon>Liliopsida</taxon>
        <taxon>Araceae</taxon>
        <taxon>Aroideae</taxon>
        <taxon>Colocasieae</taxon>
        <taxon>Colocasia</taxon>
    </lineage>
</organism>
<dbReference type="GO" id="GO:0016567">
    <property type="term" value="P:protein ubiquitination"/>
    <property type="evidence" value="ECO:0007669"/>
    <property type="project" value="TreeGrafter"/>
</dbReference>
<dbReference type="InterPro" id="IPR035896">
    <property type="entry name" value="AN1-like_Znf"/>
</dbReference>
<evidence type="ECO:0000256" key="7">
    <source>
        <dbReference type="SAM" id="MobiDB-lite"/>
    </source>
</evidence>
<evidence type="ECO:0000256" key="1">
    <source>
        <dbReference type="ARBA" id="ARBA00003732"/>
    </source>
</evidence>
<keyword evidence="3 6" id="KW-0863">Zinc-finger</keyword>
<dbReference type="Proteomes" id="UP000652761">
    <property type="component" value="Unassembled WGS sequence"/>
</dbReference>
<evidence type="ECO:0000256" key="5">
    <source>
        <dbReference type="ARBA" id="ARBA00023016"/>
    </source>
</evidence>
<protein>
    <recommendedName>
        <fullName evidence="8">AN1-type domain-containing protein</fullName>
    </recommendedName>
</protein>
<comment type="function">
    <text evidence="1">May be involved in environmental stress response.</text>
</comment>
<dbReference type="PANTHER" id="PTHR10634">
    <property type="entry name" value="AN1-TYPE ZINC FINGER PROTEIN"/>
    <property type="match status" value="1"/>
</dbReference>
<feature type="compositionally biased region" description="Basic and acidic residues" evidence="7">
    <location>
        <begin position="73"/>
        <end position="84"/>
    </location>
</feature>
<dbReference type="SMR" id="A0A843V976"/>
<keyword evidence="2" id="KW-0479">Metal-binding</keyword>
<evidence type="ECO:0000313" key="9">
    <source>
        <dbReference type="EMBL" id="MQL94972.1"/>
    </source>
</evidence>
<comment type="caution">
    <text evidence="9">The sequence shown here is derived from an EMBL/GenBank/DDBJ whole genome shotgun (WGS) entry which is preliminary data.</text>
</comment>
<dbReference type="SUPFAM" id="SSF118310">
    <property type="entry name" value="AN1-like Zinc finger"/>
    <property type="match status" value="1"/>
</dbReference>
<keyword evidence="5" id="KW-0346">Stress response</keyword>
<evidence type="ECO:0000313" key="10">
    <source>
        <dbReference type="Proteomes" id="UP000652761"/>
    </source>
</evidence>
<dbReference type="EMBL" id="NMUH01001737">
    <property type="protein sequence ID" value="MQL94972.1"/>
    <property type="molecule type" value="Genomic_DNA"/>
</dbReference>
<feature type="region of interest" description="Disordered" evidence="7">
    <location>
        <begin position="1"/>
        <end position="94"/>
    </location>
</feature>
<dbReference type="OrthoDB" id="428577at2759"/>
<feature type="compositionally biased region" description="Pro residues" evidence="7">
    <location>
        <begin position="28"/>
        <end position="37"/>
    </location>
</feature>
<evidence type="ECO:0000256" key="3">
    <source>
        <dbReference type="ARBA" id="ARBA00022771"/>
    </source>
</evidence>
<keyword evidence="4" id="KW-0862">Zinc</keyword>
<accession>A0A843V976</accession>
<dbReference type="Gene3D" id="4.10.1110.10">
    <property type="entry name" value="AN1-like Zinc finger"/>
    <property type="match status" value="1"/>
</dbReference>
<reference evidence="9" key="1">
    <citation type="submission" date="2017-07" db="EMBL/GenBank/DDBJ databases">
        <title>Taro Niue Genome Assembly and Annotation.</title>
        <authorList>
            <person name="Atibalentja N."/>
            <person name="Keating K."/>
            <person name="Fields C.J."/>
        </authorList>
    </citation>
    <scope>NUCLEOTIDE SEQUENCE</scope>
    <source>
        <strain evidence="9">Niue_2</strain>
        <tissue evidence="9">Leaf</tissue>
    </source>
</reference>
<dbReference type="SMART" id="SM00154">
    <property type="entry name" value="ZnF_AN1"/>
    <property type="match status" value="1"/>
</dbReference>
<keyword evidence="10" id="KW-1185">Reference proteome</keyword>
<proteinExistence type="predicted"/>